<keyword evidence="4 9" id="KW-0028">Amino-acid biosynthesis</keyword>
<dbReference type="InterPro" id="IPR013785">
    <property type="entry name" value="Aldolase_TIM"/>
</dbReference>
<dbReference type="PROSITE" id="PS00167">
    <property type="entry name" value="TRP_SYNTHASE_ALPHA"/>
    <property type="match status" value="1"/>
</dbReference>
<evidence type="ECO:0000256" key="8">
    <source>
        <dbReference type="ARBA" id="ARBA00049047"/>
    </source>
</evidence>
<comment type="pathway">
    <text evidence="2 9">Amino-acid biosynthesis; L-tryptophan biosynthesis; L-tryptophan from chorismate: step 5/5.</text>
</comment>
<dbReference type="InterPro" id="IPR002028">
    <property type="entry name" value="Trp_synthase_suA"/>
</dbReference>
<dbReference type="PANTHER" id="PTHR43406:SF1">
    <property type="entry name" value="TRYPTOPHAN SYNTHASE ALPHA CHAIN, CHLOROPLASTIC"/>
    <property type="match status" value="1"/>
</dbReference>
<comment type="similarity">
    <text evidence="9 10">Belongs to the TrpA family.</text>
</comment>
<dbReference type="Gene3D" id="3.20.20.70">
    <property type="entry name" value="Aldolase class I"/>
    <property type="match status" value="1"/>
</dbReference>
<comment type="function">
    <text evidence="1 9">The alpha subunit is responsible for the aldol cleavage of indoleglycerol phosphate to indole and glyceraldehyde 3-phosphate.</text>
</comment>
<dbReference type="HAMAP" id="MF_00131">
    <property type="entry name" value="Trp_synth_alpha"/>
    <property type="match status" value="1"/>
</dbReference>
<dbReference type="PANTHER" id="PTHR43406">
    <property type="entry name" value="TRYPTOPHAN SYNTHASE, ALPHA CHAIN"/>
    <property type="match status" value="1"/>
</dbReference>
<keyword evidence="6 9" id="KW-0057">Aromatic amino acid biosynthesis</keyword>
<comment type="caution">
    <text evidence="11">The sequence shown here is derived from an EMBL/GenBank/DDBJ whole genome shotgun (WGS) entry which is preliminary data.</text>
</comment>
<protein>
    <recommendedName>
        <fullName evidence="9">Tryptophan synthase alpha chain</fullName>
        <ecNumber evidence="9">4.2.1.20</ecNumber>
    </recommendedName>
</protein>
<evidence type="ECO:0000256" key="2">
    <source>
        <dbReference type="ARBA" id="ARBA00004733"/>
    </source>
</evidence>
<organism evidence="11 12">
    <name type="scientific">Lottiidibacillus patelloidae</name>
    <dbReference type="NCBI Taxonomy" id="2670334"/>
    <lineage>
        <taxon>Bacteria</taxon>
        <taxon>Bacillati</taxon>
        <taxon>Bacillota</taxon>
        <taxon>Bacilli</taxon>
        <taxon>Bacillales</taxon>
        <taxon>Bacillaceae</taxon>
        <taxon>Lottiidibacillus</taxon>
    </lineage>
</organism>
<dbReference type="RefSeq" id="WP_094920463.1">
    <property type="nucleotide sequence ID" value="NZ_NPIA01000001.1"/>
</dbReference>
<keyword evidence="5 9" id="KW-0822">Tryptophan biosynthesis</keyword>
<dbReference type="EC" id="4.2.1.20" evidence="9"/>
<comment type="subunit">
    <text evidence="3 9">Tetramer of two alpha and two beta chains.</text>
</comment>
<dbReference type="GO" id="GO:0005829">
    <property type="term" value="C:cytosol"/>
    <property type="evidence" value="ECO:0007669"/>
    <property type="project" value="TreeGrafter"/>
</dbReference>
<feature type="active site" description="Proton acceptor" evidence="9">
    <location>
        <position position="62"/>
    </location>
</feature>
<dbReference type="Pfam" id="PF00290">
    <property type="entry name" value="Trp_syntA"/>
    <property type="match status" value="1"/>
</dbReference>
<dbReference type="EMBL" id="NPIA01000001">
    <property type="protein sequence ID" value="OZM58104.1"/>
    <property type="molecule type" value="Genomic_DNA"/>
</dbReference>
<dbReference type="NCBIfam" id="TIGR00262">
    <property type="entry name" value="trpA"/>
    <property type="match status" value="1"/>
</dbReference>
<dbReference type="FunFam" id="3.20.20.70:FF:000037">
    <property type="entry name" value="Tryptophan synthase alpha chain"/>
    <property type="match status" value="1"/>
</dbReference>
<dbReference type="AlphaFoldDB" id="A0A263BWL9"/>
<dbReference type="Proteomes" id="UP000217083">
    <property type="component" value="Unassembled WGS sequence"/>
</dbReference>
<reference evidence="11 12" key="2">
    <citation type="submission" date="2017-09" db="EMBL/GenBank/DDBJ databases">
        <title>Bacillus patelloidae sp. nov., isolated from the intestinal tract of a marine limpet.</title>
        <authorList>
            <person name="Liu R."/>
            <person name="Dong C."/>
            <person name="Shao Z."/>
        </authorList>
    </citation>
    <scope>NUCLEOTIDE SEQUENCE [LARGE SCALE GENOMIC DNA]</scope>
    <source>
        <strain evidence="11 12">SA5d-4</strain>
    </source>
</reference>
<accession>A0A263BWL9</accession>
<feature type="active site" description="Proton acceptor" evidence="9">
    <location>
        <position position="51"/>
    </location>
</feature>
<name>A0A263BWL9_9BACI</name>
<dbReference type="CDD" id="cd04724">
    <property type="entry name" value="Tryptophan_synthase_alpha"/>
    <property type="match status" value="1"/>
</dbReference>
<dbReference type="GO" id="GO:0004834">
    <property type="term" value="F:tryptophan synthase activity"/>
    <property type="evidence" value="ECO:0007669"/>
    <property type="project" value="UniProtKB-UniRule"/>
</dbReference>
<proteinExistence type="inferred from homology"/>
<sequence length="261" mass="28734">MGKQKIERSFKLVEERGQKAFVPYIMAGDGGLDALKERILFLQDCGATVIELGIPFSDPVADGPVIQEAGKRALANGTTLELVLNCLDMMKNEVIVPIILMTYINPIYAYGIKEFVEQCNKVGVDGLIIPDLPFEQRNIITSYTNDLGIALIQLVSITTTIERKRKIIEEAEGFLYAVTVTGITGARSSLHKNLTPFLQELKELSHIPVLAGFGISNKNQAQDVSENCDGVIVGSEVVRLLHENKRADLKELMSSLKNVEC</sequence>
<reference evidence="12" key="1">
    <citation type="submission" date="2017-08" db="EMBL/GenBank/DDBJ databases">
        <authorList>
            <person name="Huang Z."/>
        </authorList>
    </citation>
    <scope>NUCLEOTIDE SEQUENCE [LARGE SCALE GENOMIC DNA]</scope>
    <source>
        <strain evidence="12">SA5d-4</strain>
    </source>
</reference>
<keyword evidence="7 9" id="KW-0456">Lyase</keyword>
<evidence type="ECO:0000313" key="12">
    <source>
        <dbReference type="Proteomes" id="UP000217083"/>
    </source>
</evidence>
<comment type="catalytic activity">
    <reaction evidence="8 9">
        <text>(1S,2R)-1-C-(indol-3-yl)glycerol 3-phosphate + L-serine = D-glyceraldehyde 3-phosphate + L-tryptophan + H2O</text>
        <dbReference type="Rhea" id="RHEA:10532"/>
        <dbReference type="ChEBI" id="CHEBI:15377"/>
        <dbReference type="ChEBI" id="CHEBI:33384"/>
        <dbReference type="ChEBI" id="CHEBI:57912"/>
        <dbReference type="ChEBI" id="CHEBI:58866"/>
        <dbReference type="ChEBI" id="CHEBI:59776"/>
        <dbReference type="EC" id="4.2.1.20"/>
    </reaction>
</comment>
<evidence type="ECO:0000256" key="10">
    <source>
        <dbReference type="RuleBase" id="RU003662"/>
    </source>
</evidence>
<evidence type="ECO:0000256" key="6">
    <source>
        <dbReference type="ARBA" id="ARBA00023141"/>
    </source>
</evidence>
<evidence type="ECO:0000313" key="11">
    <source>
        <dbReference type="EMBL" id="OZM58104.1"/>
    </source>
</evidence>
<gene>
    <name evidence="9" type="primary">trpA</name>
    <name evidence="11" type="ORF">CIB95_00560</name>
</gene>
<dbReference type="InterPro" id="IPR011060">
    <property type="entry name" value="RibuloseP-bd_barrel"/>
</dbReference>
<evidence type="ECO:0000256" key="1">
    <source>
        <dbReference type="ARBA" id="ARBA00003365"/>
    </source>
</evidence>
<dbReference type="UniPathway" id="UPA00035">
    <property type="reaction ID" value="UER00044"/>
</dbReference>
<evidence type="ECO:0000256" key="5">
    <source>
        <dbReference type="ARBA" id="ARBA00022822"/>
    </source>
</evidence>
<evidence type="ECO:0000256" key="7">
    <source>
        <dbReference type="ARBA" id="ARBA00023239"/>
    </source>
</evidence>
<dbReference type="InterPro" id="IPR018204">
    <property type="entry name" value="Trp_synthase_alpha_AS"/>
</dbReference>
<evidence type="ECO:0000256" key="4">
    <source>
        <dbReference type="ARBA" id="ARBA00022605"/>
    </source>
</evidence>
<keyword evidence="12" id="KW-1185">Reference proteome</keyword>
<evidence type="ECO:0000256" key="3">
    <source>
        <dbReference type="ARBA" id="ARBA00011270"/>
    </source>
</evidence>
<dbReference type="SUPFAM" id="SSF51366">
    <property type="entry name" value="Ribulose-phoshate binding barrel"/>
    <property type="match status" value="1"/>
</dbReference>
<evidence type="ECO:0000256" key="9">
    <source>
        <dbReference type="HAMAP-Rule" id="MF_00131"/>
    </source>
</evidence>